<keyword evidence="1" id="KW-0812">Transmembrane</keyword>
<dbReference type="InterPro" id="IPR013783">
    <property type="entry name" value="Ig-like_fold"/>
</dbReference>
<feature type="transmembrane region" description="Helical" evidence="1">
    <location>
        <begin position="433"/>
        <end position="453"/>
    </location>
</feature>
<dbReference type="InterPro" id="IPR011050">
    <property type="entry name" value="Pectin_lyase_fold/virulence"/>
</dbReference>
<dbReference type="SMART" id="SM00710">
    <property type="entry name" value="PbH1"/>
    <property type="match status" value="10"/>
</dbReference>
<evidence type="ECO:0000313" key="4">
    <source>
        <dbReference type="Proteomes" id="UP001208689"/>
    </source>
</evidence>
<accession>A0ABY6I1G2</accession>
<dbReference type="Gene3D" id="2.60.40.10">
    <property type="entry name" value="Immunoglobulins"/>
    <property type="match status" value="1"/>
</dbReference>
<dbReference type="PROSITE" id="PS50093">
    <property type="entry name" value="PKD"/>
    <property type="match status" value="1"/>
</dbReference>
<gene>
    <name evidence="3" type="ORF">NEF87_004697</name>
</gene>
<dbReference type="SMART" id="SM00089">
    <property type="entry name" value="PKD"/>
    <property type="match status" value="1"/>
</dbReference>
<dbReference type="Proteomes" id="UP001208689">
    <property type="component" value="Chromosome"/>
</dbReference>
<dbReference type="InterPro" id="IPR022409">
    <property type="entry name" value="PKD/Chitinase_dom"/>
</dbReference>
<dbReference type="SUPFAM" id="SSF49299">
    <property type="entry name" value="PKD domain"/>
    <property type="match status" value="1"/>
</dbReference>
<evidence type="ECO:0000256" key="1">
    <source>
        <dbReference type="SAM" id="Phobius"/>
    </source>
</evidence>
<proteinExistence type="predicted"/>
<dbReference type="InterPro" id="IPR012334">
    <property type="entry name" value="Pectin_lyas_fold"/>
</dbReference>
<dbReference type="InterPro" id="IPR035986">
    <property type="entry name" value="PKD_dom_sf"/>
</dbReference>
<dbReference type="InterPro" id="IPR022441">
    <property type="entry name" value="Para_beta_helix_rpt-2"/>
</dbReference>
<feature type="transmembrane region" description="Helical" evidence="1">
    <location>
        <begin position="12"/>
        <end position="31"/>
    </location>
</feature>
<dbReference type="InterPro" id="IPR039448">
    <property type="entry name" value="Beta_helix"/>
</dbReference>
<protein>
    <recommendedName>
        <fullName evidence="2">PKD domain-containing protein</fullName>
    </recommendedName>
</protein>
<reference evidence="3" key="1">
    <citation type="submission" date="2022-09" db="EMBL/GenBank/DDBJ databases">
        <title>Actin cytoskeleton and complex cell architecture in an #Asgard archaeon.</title>
        <authorList>
            <person name="Ponce Toledo R.I."/>
            <person name="Schleper C."/>
            <person name="Rodrigues Oliveira T."/>
            <person name="Wollweber F."/>
            <person name="Xu J."/>
            <person name="Rittmann S."/>
            <person name="Klingl A."/>
            <person name="Pilhofer M."/>
        </authorList>
    </citation>
    <scope>NUCLEOTIDE SEQUENCE</scope>
    <source>
        <strain evidence="3">B-35</strain>
    </source>
</reference>
<keyword evidence="1" id="KW-1133">Transmembrane helix</keyword>
<keyword evidence="4" id="KW-1185">Reference proteome</keyword>
<evidence type="ECO:0000313" key="3">
    <source>
        <dbReference type="EMBL" id="UYP48412.1"/>
    </source>
</evidence>
<feature type="domain" description="PKD" evidence="2">
    <location>
        <begin position="363"/>
        <end position="413"/>
    </location>
</feature>
<sequence>MRPKIIYCILKPKLSVIILFLLTINLISVSFDYSNNSLGEEFQDEFLDNNEKLSESMLYSSNSFHDPIFINGSDWKSWCDAVTGNGTVENPYIIANLSIVASESDGISIHNSNANGKIYNCTIMTAKMGVVINNTSNCYISQNNISNCMEDGIFCYNSSFNCFIENNVVQNCGFGGITIVLASCVSLEGNKIQNNPSHGISLTYVSNSIVRNNNISRISGFGFIFSNLSNCSIENNGVVENNGDGLLIFDSIYVNIFQNIVSNNIGEGIGVYTSEFCVLSNNTAKYNYFSGIKLGFFVNHSQIYNNTLHKNRIEGIPVRGFNNTLFSNLFISFIIPSFVMSKTIVVINEKVSFIDTSRFGYLPFQYLWDFGDNFFSSEQHPYHTYTKIGDYNVSLTVVDSDGDEASFQMEILVINDDISSNSDPISSPLGSTMVGYIVGVSLLVLSFILVMLWRRKM</sequence>
<dbReference type="InterPro" id="IPR000601">
    <property type="entry name" value="PKD_dom"/>
</dbReference>
<dbReference type="SUPFAM" id="SSF51126">
    <property type="entry name" value="Pectin lyase-like"/>
    <property type="match status" value="2"/>
</dbReference>
<dbReference type="CDD" id="cd00146">
    <property type="entry name" value="PKD"/>
    <property type="match status" value="1"/>
</dbReference>
<organism evidence="3 4">
    <name type="scientific">Candidatus Lokiarchaeum ossiferum</name>
    <dbReference type="NCBI Taxonomy" id="2951803"/>
    <lineage>
        <taxon>Archaea</taxon>
        <taxon>Promethearchaeati</taxon>
        <taxon>Promethearchaeota</taxon>
        <taxon>Promethearchaeia</taxon>
        <taxon>Promethearchaeales</taxon>
        <taxon>Promethearchaeaceae</taxon>
        <taxon>Candidatus Lokiarchaeum</taxon>
    </lineage>
</organism>
<evidence type="ECO:0000259" key="2">
    <source>
        <dbReference type="PROSITE" id="PS50093"/>
    </source>
</evidence>
<dbReference type="Gene3D" id="2.160.20.10">
    <property type="entry name" value="Single-stranded right-handed beta-helix, Pectin lyase-like"/>
    <property type="match status" value="1"/>
</dbReference>
<keyword evidence="1" id="KW-0472">Membrane</keyword>
<dbReference type="Pfam" id="PF13229">
    <property type="entry name" value="Beta_helix"/>
    <property type="match status" value="1"/>
</dbReference>
<dbReference type="EMBL" id="CP104013">
    <property type="protein sequence ID" value="UYP48412.1"/>
    <property type="molecule type" value="Genomic_DNA"/>
</dbReference>
<dbReference type="InterPro" id="IPR006626">
    <property type="entry name" value="PbH1"/>
</dbReference>
<name>A0ABY6I1G2_9ARCH</name>
<dbReference type="NCBIfam" id="TIGR03804">
    <property type="entry name" value="para_beta_helix"/>
    <property type="match status" value="1"/>
</dbReference>
<dbReference type="Pfam" id="PF18911">
    <property type="entry name" value="PKD_4"/>
    <property type="match status" value="1"/>
</dbReference>